<dbReference type="GO" id="GO:0003677">
    <property type="term" value="F:DNA binding"/>
    <property type="evidence" value="ECO:0007669"/>
    <property type="project" value="UniProtKB-KW"/>
</dbReference>
<dbReference type="InterPro" id="IPR027417">
    <property type="entry name" value="P-loop_NTPase"/>
</dbReference>
<name>A0A6M4B6B5_9VIRU</name>
<evidence type="ECO:0000256" key="4">
    <source>
        <dbReference type="ARBA" id="ARBA00022679"/>
    </source>
</evidence>
<keyword evidence="10" id="KW-0255">Endonuclease</keyword>
<reference evidence="15" key="1">
    <citation type="submission" date="2019-10" db="EMBL/GenBank/DDBJ databases">
        <authorList>
            <person name="Liu Q."/>
            <person name="Zhang W."/>
        </authorList>
    </citation>
    <scope>NUCLEOTIDE SEQUENCE</scope>
    <source>
        <strain evidence="15">UJSL011</strain>
    </source>
</reference>
<comment type="subcellular location">
    <subcellularLocation>
        <location evidence="1">Host nucleus</location>
    </subcellularLocation>
</comment>
<dbReference type="PROSITE" id="PS52020">
    <property type="entry name" value="CRESS_DNA_REP"/>
    <property type="match status" value="1"/>
</dbReference>
<evidence type="ECO:0000256" key="1">
    <source>
        <dbReference type="ARBA" id="ARBA00004147"/>
    </source>
</evidence>
<dbReference type="GO" id="GO:0042025">
    <property type="term" value="C:host cell nucleus"/>
    <property type="evidence" value="ECO:0007669"/>
    <property type="project" value="UniProtKB-SubCell"/>
</dbReference>
<keyword evidence="8" id="KW-0479">Metal-binding</keyword>
<dbReference type="Gene3D" id="3.40.1310.20">
    <property type="match status" value="1"/>
</dbReference>
<evidence type="ECO:0000256" key="11">
    <source>
        <dbReference type="ARBA" id="ARBA00022801"/>
    </source>
</evidence>
<feature type="domain" description="CRESS-DNA virus Rep endonuclease" evidence="14">
    <location>
        <begin position="1"/>
        <end position="116"/>
    </location>
</feature>
<dbReference type="GO" id="GO:0016787">
    <property type="term" value="F:hydrolase activity"/>
    <property type="evidence" value="ECO:0007669"/>
    <property type="project" value="UniProtKB-KW"/>
</dbReference>
<dbReference type="GO" id="GO:0000166">
    <property type="term" value="F:nucleotide binding"/>
    <property type="evidence" value="ECO:0007669"/>
    <property type="project" value="UniProtKB-KW"/>
</dbReference>
<evidence type="ECO:0000256" key="5">
    <source>
        <dbReference type="ARBA" id="ARBA00022695"/>
    </source>
</evidence>
<evidence type="ECO:0000313" key="15">
    <source>
        <dbReference type="EMBL" id="QJQ37745.1"/>
    </source>
</evidence>
<keyword evidence="7" id="KW-0540">Nuclease</keyword>
<dbReference type="GO" id="GO:0046872">
    <property type="term" value="F:metal ion binding"/>
    <property type="evidence" value="ECO:0007669"/>
    <property type="project" value="UniProtKB-KW"/>
</dbReference>
<keyword evidence="3" id="KW-1048">Host nucleus</keyword>
<accession>A0A6M4B6B5</accession>
<keyword evidence="11" id="KW-0378">Hydrolase</keyword>
<evidence type="ECO:0000256" key="2">
    <source>
        <dbReference type="ARBA" id="ARBA00014531"/>
    </source>
</evidence>
<dbReference type="SUPFAM" id="SSF52540">
    <property type="entry name" value="P-loop containing nucleoside triphosphate hydrolases"/>
    <property type="match status" value="1"/>
</dbReference>
<evidence type="ECO:0000256" key="12">
    <source>
        <dbReference type="ARBA" id="ARBA00023124"/>
    </source>
</evidence>
<proteinExistence type="predicted"/>
<keyword evidence="5" id="KW-0548">Nucleotidyltransferase</keyword>
<keyword evidence="12" id="KW-0190">Covalent protein-DNA linkage</keyword>
<keyword evidence="6" id="KW-0235">DNA replication</keyword>
<protein>
    <recommendedName>
        <fullName evidence="2">Replication-associated protein</fullName>
    </recommendedName>
</protein>
<evidence type="ECO:0000259" key="14">
    <source>
        <dbReference type="PROSITE" id="PS52020"/>
    </source>
</evidence>
<evidence type="ECO:0000256" key="13">
    <source>
        <dbReference type="ARBA" id="ARBA00023125"/>
    </source>
</evidence>
<dbReference type="GO" id="GO:0016779">
    <property type="term" value="F:nucleotidyltransferase activity"/>
    <property type="evidence" value="ECO:0007669"/>
    <property type="project" value="UniProtKB-KW"/>
</dbReference>
<evidence type="ECO:0000256" key="10">
    <source>
        <dbReference type="ARBA" id="ARBA00022759"/>
    </source>
</evidence>
<evidence type="ECO:0000256" key="7">
    <source>
        <dbReference type="ARBA" id="ARBA00022722"/>
    </source>
</evidence>
<evidence type="ECO:0000256" key="9">
    <source>
        <dbReference type="ARBA" id="ARBA00022741"/>
    </source>
</evidence>
<dbReference type="EMBL" id="MN621473">
    <property type="protein sequence ID" value="QJQ37745.1"/>
    <property type="molecule type" value="Genomic_DNA"/>
</dbReference>
<evidence type="ECO:0000256" key="8">
    <source>
        <dbReference type="ARBA" id="ARBA00022723"/>
    </source>
</evidence>
<evidence type="ECO:0000256" key="3">
    <source>
        <dbReference type="ARBA" id="ARBA00022562"/>
    </source>
</evidence>
<dbReference type="Gene3D" id="3.40.50.300">
    <property type="entry name" value="P-loop containing nucleotide triphosphate hydrolases"/>
    <property type="match status" value="1"/>
</dbReference>
<keyword evidence="13" id="KW-0238">DNA-binding</keyword>
<sequence length="332" mass="38576">MRYYSYVFTINRRDGEEESSVYDLFEDLKTKFGTLVSRRDVTFMCMETEKGEEERLHIQGYIHFRTLKSMNQVKEILVNHAHVEGAKSDDEKNLDYCSKDYKEAKPWARFIQLGKKSRGQGSRTDMDEFLEAVKDGMSIEDLYTNFGSIMVKNANGAFKAIEQLRPMEERTASECYCYYGSSGSGKTTDAMLGHNQGKCYFVTIANNSNIWFNGYLNAYHEVVIIDEFSDQIATIDRLKVLLDKFQNQVEIKGGFRFFNPPAIVITSQHSPMKWFRHQPSEQDMIALLRRFKSIVKYEGRYAEKNVKKIIIKQNLDDDPRAVMDMIIQLDSM</sequence>
<keyword evidence="9" id="KW-0547">Nucleotide-binding</keyword>
<keyword evidence="4" id="KW-0808">Transferase</keyword>
<evidence type="ECO:0000256" key="6">
    <source>
        <dbReference type="ARBA" id="ARBA00022705"/>
    </source>
</evidence>
<organism evidence="15">
    <name type="scientific">Cressdnaviricota sp</name>
    <dbReference type="NCBI Taxonomy" id="2748378"/>
    <lineage>
        <taxon>Viruses</taxon>
        <taxon>Monodnaviria</taxon>
        <taxon>Shotokuvirae</taxon>
        <taxon>Cressdnaviricota</taxon>
    </lineage>
</organism>
<dbReference type="InterPro" id="IPR049912">
    <property type="entry name" value="CRESS_DNA_REP"/>
</dbReference>
<dbReference type="Pfam" id="PF02407">
    <property type="entry name" value="Viral_Rep"/>
    <property type="match status" value="1"/>
</dbReference>
<dbReference type="GO" id="GO:0006260">
    <property type="term" value="P:DNA replication"/>
    <property type="evidence" value="ECO:0007669"/>
    <property type="project" value="UniProtKB-KW"/>
</dbReference>
<dbReference type="GO" id="GO:0004519">
    <property type="term" value="F:endonuclease activity"/>
    <property type="evidence" value="ECO:0007669"/>
    <property type="project" value="UniProtKB-KW"/>
</dbReference>